<dbReference type="NCBIfam" id="NF047686">
    <property type="entry name" value="IsaB_fam"/>
    <property type="match status" value="1"/>
</dbReference>
<evidence type="ECO:0000313" key="9">
    <source>
        <dbReference type="Proteomes" id="UP000240400"/>
    </source>
</evidence>
<dbReference type="Proteomes" id="UP000254412">
    <property type="component" value="Unassembled WGS sequence"/>
</dbReference>
<evidence type="ECO:0000256" key="5">
    <source>
        <dbReference type="ARBA" id="ARBA00093792"/>
    </source>
</evidence>
<name>A0A291JKJ5_9STAP</name>
<evidence type="ECO:0000256" key="2">
    <source>
        <dbReference type="ARBA" id="ARBA00022525"/>
    </source>
</evidence>
<evidence type="ECO:0000256" key="4">
    <source>
        <dbReference type="ARBA" id="ARBA00093777"/>
    </source>
</evidence>
<proteinExistence type="inferred from homology"/>
<keyword evidence="3" id="KW-0732">Signal</keyword>
<dbReference type="Proteomes" id="UP000664081">
    <property type="component" value="Unassembled WGS sequence"/>
</dbReference>
<comment type="subcellular location">
    <subcellularLocation>
        <location evidence="1">Secreted</location>
    </subcellularLocation>
</comment>
<dbReference type="OrthoDB" id="2418508at2"/>
<dbReference type="RefSeq" id="WP_096809978.1">
    <property type="nucleotide sequence ID" value="NZ_BMCF01000004.1"/>
</dbReference>
<dbReference type="EMBL" id="PZHR01000056">
    <property type="protein sequence ID" value="PTK58278.1"/>
    <property type="molecule type" value="Genomic_DNA"/>
</dbReference>
<reference evidence="7" key="2">
    <citation type="submission" date="2018-03" db="EMBL/GenBank/DDBJ databases">
        <authorList>
            <person name="Keele B.F."/>
        </authorList>
    </citation>
    <scope>NUCLEOTIDE SEQUENCE</scope>
    <source>
        <strain evidence="7">SNUC 4337</strain>
    </source>
</reference>
<dbReference type="InterPro" id="IPR058086">
    <property type="entry name" value="IsaB"/>
</dbReference>
<dbReference type="EMBL" id="JAFNLT010000001">
    <property type="protein sequence ID" value="MBO1225784.1"/>
    <property type="molecule type" value="Genomic_DNA"/>
</dbReference>
<evidence type="ECO:0000256" key="3">
    <source>
        <dbReference type="ARBA" id="ARBA00022729"/>
    </source>
</evidence>
<reference evidence="6 11" key="4">
    <citation type="submission" date="2021-03" db="EMBL/GenBank/DDBJ databases">
        <title>Staphylococci and Mammaliicocci in bats.</title>
        <authorList>
            <person name="Fountain K."/>
        </authorList>
    </citation>
    <scope>NUCLEOTIDE SEQUENCE [LARGE SCALE GENOMIC DNA]</scope>
    <source>
        <strain evidence="6 11">18_1_E_SW</strain>
    </source>
</reference>
<evidence type="ECO:0000313" key="11">
    <source>
        <dbReference type="Proteomes" id="UP000664081"/>
    </source>
</evidence>
<reference evidence="7 9" key="1">
    <citation type="journal article" date="2016" name="Front. Microbiol.">
        <title>Comprehensive Phylogenetic Analysis of Bovine Non-aureus Staphylococci Species Based on Whole-Genome Sequencing.</title>
        <authorList>
            <person name="Naushad S."/>
            <person name="Barkema H.W."/>
            <person name="Luby C."/>
            <person name="Condas L.A."/>
            <person name="Nobrega D.B."/>
            <person name="Carson D.A."/>
            <person name="De Buck J."/>
        </authorList>
    </citation>
    <scope>NUCLEOTIDE SEQUENCE [LARGE SCALE GENOMIC DNA]</scope>
    <source>
        <strain evidence="7 9">SNUC 4337</strain>
    </source>
</reference>
<sequence>MNKISKIFVAGTVTLGTALGINISNEEESHNEAQAITTQPWYTYSGYTSEGGDFVLDQSFFNGLKAGNMTFNEIKVNSKYHSGSSSKVIYDQTFQQTNGKTANSVTFSIQNKSVSLKDIRVQYGENYKYQQPINGDKETSSDGLYGYQVGDGNIVFHVSDGYVTSAVVS</sequence>
<dbReference type="KEGG" id="snl:BJD96_08065"/>
<accession>A0A291JKJ5</accession>
<gene>
    <name evidence="8" type="primary">isaB_2</name>
    <name evidence="7" type="ORF">BUZ61_09870</name>
    <name evidence="6" type="ORF">J3T88_00420</name>
    <name evidence="8" type="ORF">NCTC13834_01622</name>
</gene>
<dbReference type="GeneID" id="66777014"/>
<reference evidence="8 10" key="3">
    <citation type="submission" date="2018-06" db="EMBL/GenBank/DDBJ databases">
        <authorList>
            <consortium name="Pathogen Informatics"/>
            <person name="Doyle S."/>
        </authorList>
    </citation>
    <scope>NUCLEOTIDE SEQUENCE [LARGE SCALE GENOMIC DNA]</scope>
    <source>
        <strain evidence="8 10">NCTC13834</strain>
    </source>
</reference>
<evidence type="ECO:0000313" key="7">
    <source>
        <dbReference type="EMBL" id="PTK58278.1"/>
    </source>
</evidence>
<dbReference type="AlphaFoldDB" id="A0A291JKJ5"/>
<evidence type="ECO:0000313" key="10">
    <source>
        <dbReference type="Proteomes" id="UP000254412"/>
    </source>
</evidence>
<evidence type="ECO:0000256" key="1">
    <source>
        <dbReference type="ARBA" id="ARBA00004613"/>
    </source>
</evidence>
<comment type="similarity">
    <text evidence="4">Belongs to the IsaB family.</text>
</comment>
<organism evidence="7 9">
    <name type="scientific">Staphylococcus nepalensis</name>
    <dbReference type="NCBI Taxonomy" id="214473"/>
    <lineage>
        <taxon>Bacteria</taxon>
        <taxon>Bacillati</taxon>
        <taxon>Bacillota</taxon>
        <taxon>Bacilli</taxon>
        <taxon>Bacillales</taxon>
        <taxon>Staphylococcaceae</taxon>
        <taxon>Staphylococcus</taxon>
    </lineage>
</organism>
<evidence type="ECO:0000313" key="8">
    <source>
        <dbReference type="EMBL" id="SUM55259.1"/>
    </source>
</evidence>
<protein>
    <recommendedName>
        <fullName evidence="5">Immunodominant staphylococcal antigen B</fullName>
    </recommendedName>
</protein>
<evidence type="ECO:0000313" key="6">
    <source>
        <dbReference type="EMBL" id="MBO1225784.1"/>
    </source>
</evidence>
<keyword evidence="11" id="KW-1185">Reference proteome</keyword>
<keyword evidence="2" id="KW-0964">Secreted</keyword>
<dbReference type="EMBL" id="UHDS01000001">
    <property type="protein sequence ID" value="SUM55259.1"/>
    <property type="molecule type" value="Genomic_DNA"/>
</dbReference>
<dbReference type="Proteomes" id="UP000240400">
    <property type="component" value="Unassembled WGS sequence"/>
</dbReference>